<dbReference type="SUPFAM" id="SSF81321">
    <property type="entry name" value="Family A G protein-coupled receptor-like"/>
    <property type="match status" value="1"/>
</dbReference>
<feature type="transmembrane region" description="Helical" evidence="6">
    <location>
        <begin position="447"/>
        <end position="472"/>
    </location>
</feature>
<dbReference type="Proteomes" id="UP001164746">
    <property type="component" value="Chromosome 10"/>
</dbReference>
<feature type="compositionally biased region" description="Low complexity" evidence="5">
    <location>
        <begin position="7"/>
        <end position="17"/>
    </location>
</feature>
<feature type="transmembrane region" description="Helical" evidence="6">
    <location>
        <begin position="408"/>
        <end position="427"/>
    </location>
</feature>
<dbReference type="PANTHER" id="PTHR23112:SF0">
    <property type="entry name" value="TRANSMEMBRANE PROTEIN 116"/>
    <property type="match status" value="1"/>
</dbReference>
<feature type="transmembrane region" description="Helical" evidence="6">
    <location>
        <begin position="366"/>
        <end position="396"/>
    </location>
</feature>
<keyword evidence="4 6" id="KW-0472">Membrane</keyword>
<organism evidence="7 8">
    <name type="scientific">Mya arenaria</name>
    <name type="common">Soft-shell clam</name>
    <dbReference type="NCBI Taxonomy" id="6604"/>
    <lineage>
        <taxon>Eukaryota</taxon>
        <taxon>Metazoa</taxon>
        <taxon>Spiralia</taxon>
        <taxon>Lophotrochozoa</taxon>
        <taxon>Mollusca</taxon>
        <taxon>Bivalvia</taxon>
        <taxon>Autobranchia</taxon>
        <taxon>Heteroconchia</taxon>
        <taxon>Euheterodonta</taxon>
        <taxon>Imparidentia</taxon>
        <taxon>Neoheterodontei</taxon>
        <taxon>Myida</taxon>
        <taxon>Myoidea</taxon>
        <taxon>Myidae</taxon>
        <taxon>Mya</taxon>
    </lineage>
</organism>
<dbReference type="Gene3D" id="1.20.1070.10">
    <property type="entry name" value="Rhodopsin 7-helix transmembrane proteins"/>
    <property type="match status" value="1"/>
</dbReference>
<reference evidence="7" key="1">
    <citation type="submission" date="2022-11" db="EMBL/GenBank/DDBJ databases">
        <title>Centuries of genome instability and evolution in soft-shell clam transmissible cancer (bioRxiv).</title>
        <authorList>
            <person name="Hart S.F.M."/>
            <person name="Yonemitsu M.A."/>
            <person name="Giersch R.M."/>
            <person name="Beal B.F."/>
            <person name="Arriagada G."/>
            <person name="Davis B.W."/>
            <person name="Ostrander E.A."/>
            <person name="Goff S.P."/>
            <person name="Metzger M.J."/>
        </authorList>
    </citation>
    <scope>NUCLEOTIDE SEQUENCE</scope>
    <source>
        <strain evidence="7">MELC-2E11</strain>
        <tissue evidence="7">Siphon/mantle</tissue>
    </source>
</reference>
<evidence type="ECO:0000256" key="6">
    <source>
        <dbReference type="SAM" id="Phobius"/>
    </source>
</evidence>
<evidence type="ECO:0000313" key="8">
    <source>
        <dbReference type="Proteomes" id="UP001164746"/>
    </source>
</evidence>
<comment type="subcellular location">
    <subcellularLocation>
        <location evidence="1">Membrane</location>
        <topology evidence="1">Multi-pass membrane protein</topology>
    </subcellularLocation>
</comment>
<sequence>MDTLNGSSGRSTSSRIRSQSENDIIRPPTTEADRTAEDLLLFDHWLANRAELEAALECSEEDKETLRERRPTVAKRVRDDGGRHVGGGSYGGRVRSVVEEGEGEEVDDDPVSDITAVINDLDAKADLIKAHQRFGVDAMKVITMKFSHMGYSHQVLILKNPDTKVYLISLSVRNFVIEDWPNMMAANLDNFERYQFLDVTMNMSNFNRKDTLSYGYVPAATQLMISNIENIQYDTMDVYYIWDYDNQFFNARKTYPTGDLVNLYKKKTMRCKSMKPAFTYRYKCQPHPDRRWINVMNGPAGTNNVYHLLKGILGQNINDMEIILRVRVNGGGWGGGDCGRLSVSHLLDHIHIVITKDHVRPKELCAIYGFMLTVFITAQVLIVNVVAINAFVMMYFNKKIYFGKYDSGLLVWTFGVPFVGAVVAAVYEQFGPMGSACFIDAINGTVASLIFTTIPLPIIMTLNTLLYIMTWFKIRNQANNLKKTLGPLTRTANAPYKAARNMSMFVLALFIQWSFTAVFGSWALIVKNPARIPEVMHDFGLIFSNLGGIMNLVIFVKIRKNDQERQKHDRRINNKPATEA</sequence>
<evidence type="ECO:0000256" key="4">
    <source>
        <dbReference type="ARBA" id="ARBA00023136"/>
    </source>
</evidence>
<evidence type="ECO:0000256" key="3">
    <source>
        <dbReference type="ARBA" id="ARBA00022989"/>
    </source>
</evidence>
<evidence type="ECO:0000256" key="1">
    <source>
        <dbReference type="ARBA" id="ARBA00004141"/>
    </source>
</evidence>
<evidence type="ECO:0008006" key="9">
    <source>
        <dbReference type="Google" id="ProtNLM"/>
    </source>
</evidence>
<dbReference type="EMBL" id="CP111021">
    <property type="protein sequence ID" value="WAR17504.1"/>
    <property type="molecule type" value="Genomic_DNA"/>
</dbReference>
<accession>A0ABY7F802</accession>
<evidence type="ECO:0000256" key="5">
    <source>
        <dbReference type="SAM" id="MobiDB-lite"/>
    </source>
</evidence>
<feature type="transmembrane region" description="Helical" evidence="6">
    <location>
        <begin position="505"/>
        <end position="527"/>
    </location>
</feature>
<feature type="region of interest" description="Disordered" evidence="5">
    <location>
        <begin position="1"/>
        <end position="33"/>
    </location>
</feature>
<evidence type="ECO:0000313" key="7">
    <source>
        <dbReference type="EMBL" id="WAR17504.1"/>
    </source>
</evidence>
<keyword evidence="8" id="KW-1185">Reference proteome</keyword>
<evidence type="ECO:0000256" key="2">
    <source>
        <dbReference type="ARBA" id="ARBA00022692"/>
    </source>
</evidence>
<feature type="non-terminal residue" evidence="7">
    <location>
        <position position="580"/>
    </location>
</feature>
<keyword evidence="2 6" id="KW-0812">Transmembrane</keyword>
<dbReference type="PANTHER" id="PTHR23112">
    <property type="entry name" value="G PROTEIN-COUPLED RECEPTOR 157-RELATED"/>
    <property type="match status" value="1"/>
</dbReference>
<name>A0ABY7F802_MYAAR</name>
<gene>
    <name evidence="7" type="ORF">MAR_032098</name>
</gene>
<protein>
    <recommendedName>
        <fullName evidence="9">G-protein coupled receptors family 2 profile 2 domain-containing protein</fullName>
    </recommendedName>
</protein>
<proteinExistence type="predicted"/>
<keyword evidence="3 6" id="KW-1133">Transmembrane helix</keyword>
<feature type="transmembrane region" description="Helical" evidence="6">
    <location>
        <begin position="539"/>
        <end position="558"/>
    </location>
</feature>